<evidence type="ECO:0000259" key="1">
    <source>
        <dbReference type="Pfam" id="PF13472"/>
    </source>
</evidence>
<dbReference type="Pfam" id="PF13472">
    <property type="entry name" value="Lipase_GDSL_2"/>
    <property type="match status" value="1"/>
</dbReference>
<comment type="caution">
    <text evidence="2">The sequence shown here is derived from an EMBL/GenBank/DDBJ whole genome shotgun (WGS) entry which is preliminary data.</text>
</comment>
<dbReference type="InterPro" id="IPR013830">
    <property type="entry name" value="SGNH_hydro"/>
</dbReference>
<dbReference type="EMBL" id="CAXIEN010000180">
    <property type="protein sequence ID" value="CAL1284529.1"/>
    <property type="molecule type" value="Genomic_DNA"/>
</dbReference>
<dbReference type="Proteomes" id="UP001497382">
    <property type="component" value="Unassembled WGS sequence"/>
</dbReference>
<reference evidence="2 3" key="1">
    <citation type="submission" date="2024-04" db="EMBL/GenBank/DDBJ databases">
        <authorList>
            <person name="Rising A."/>
            <person name="Reimegard J."/>
            <person name="Sonavane S."/>
            <person name="Akerstrom W."/>
            <person name="Nylinder S."/>
            <person name="Hedman E."/>
            <person name="Kallberg Y."/>
        </authorList>
    </citation>
    <scope>NUCLEOTIDE SEQUENCE [LARGE SCALE GENOMIC DNA]</scope>
</reference>
<dbReference type="AlphaFoldDB" id="A0AAV2AKN9"/>
<dbReference type="Gene3D" id="3.40.50.1110">
    <property type="entry name" value="SGNH hydrolase"/>
    <property type="match status" value="1"/>
</dbReference>
<dbReference type="InterPro" id="IPR036514">
    <property type="entry name" value="SGNH_hydro_sf"/>
</dbReference>
<dbReference type="SUPFAM" id="SSF52266">
    <property type="entry name" value="SGNH hydrolase"/>
    <property type="match status" value="1"/>
</dbReference>
<name>A0AAV2AKN9_9ARAC</name>
<protein>
    <recommendedName>
        <fullName evidence="1">SGNH hydrolase-type esterase domain-containing protein</fullName>
    </recommendedName>
</protein>
<keyword evidence="3" id="KW-1185">Reference proteome</keyword>
<sequence length="197" mass="22846">MRVLVTGDSMIKYVSHLLKERLNNRCEIDLMSFPGIRIEEFMRRLASISLTSYDIVLIHVGTNNSEEYVDAVVRKFVCLFDTIFRLSPTIKVLISGVIPRGPNRFRDDEFGENDTSYLFQNRKIETINSELRRLSLSRRYSFFMRNPEDWEGCLGRDGLHLSYRGNEGLANDFATQVRTDLKHVTSHPLACHPWSLV</sequence>
<organism evidence="2 3">
    <name type="scientific">Larinioides sclopetarius</name>
    <dbReference type="NCBI Taxonomy" id="280406"/>
    <lineage>
        <taxon>Eukaryota</taxon>
        <taxon>Metazoa</taxon>
        <taxon>Ecdysozoa</taxon>
        <taxon>Arthropoda</taxon>
        <taxon>Chelicerata</taxon>
        <taxon>Arachnida</taxon>
        <taxon>Araneae</taxon>
        <taxon>Araneomorphae</taxon>
        <taxon>Entelegynae</taxon>
        <taxon>Araneoidea</taxon>
        <taxon>Araneidae</taxon>
        <taxon>Larinioides</taxon>
    </lineage>
</organism>
<gene>
    <name evidence="2" type="ORF">LARSCL_LOCUS13203</name>
</gene>
<evidence type="ECO:0000313" key="2">
    <source>
        <dbReference type="EMBL" id="CAL1284529.1"/>
    </source>
</evidence>
<accession>A0AAV2AKN9</accession>
<feature type="domain" description="SGNH hydrolase-type esterase" evidence="1">
    <location>
        <begin position="12"/>
        <end position="166"/>
    </location>
</feature>
<evidence type="ECO:0000313" key="3">
    <source>
        <dbReference type="Proteomes" id="UP001497382"/>
    </source>
</evidence>
<proteinExistence type="predicted"/>